<feature type="chain" id="PRO_5046194526" description="Lipoprotein" evidence="1">
    <location>
        <begin position="26"/>
        <end position="295"/>
    </location>
</feature>
<dbReference type="EMBL" id="JAUKPO010000014">
    <property type="protein sequence ID" value="MDO1448830.1"/>
    <property type="molecule type" value="Genomic_DNA"/>
</dbReference>
<evidence type="ECO:0008006" key="4">
    <source>
        <dbReference type="Google" id="ProtNLM"/>
    </source>
</evidence>
<keyword evidence="1" id="KW-0732">Signal</keyword>
<dbReference type="RefSeq" id="WP_302039631.1">
    <property type="nucleotide sequence ID" value="NZ_JAUKPO010000014.1"/>
</dbReference>
<accession>A0ABT8R9S9</accession>
<protein>
    <recommendedName>
        <fullName evidence="4">Lipoprotein</fullName>
    </recommendedName>
</protein>
<sequence>MRKLSLHLLSLFAAVSMFTMTSCSSEEDTVDPAPTATIASTTPATAKVGDEITLSAAVVAQSKIKSIVTRLDNADLDTKTSNFTNSTSDNYSFKYAIPSTAGGKELKFTIVVTDSKDRVVNATHTVKVDATGSVRTQSAKLIYGQDNTTNGSFYTTEATGTVYKQADAKTNAAKVDFLYFYGATNLATLATPSDADAKTMYNNSTTGLQTWSKLNTTKFKELTMTKAEFEASTFASIETAATGATATKINNLTANKVIGFITEGGKKGIIFVNSVTGTSAGNIDITVKIADATAQ</sequence>
<feature type="signal peptide" evidence="1">
    <location>
        <begin position="1"/>
        <end position="25"/>
    </location>
</feature>
<dbReference type="PROSITE" id="PS51257">
    <property type="entry name" value="PROKAR_LIPOPROTEIN"/>
    <property type="match status" value="1"/>
</dbReference>
<comment type="caution">
    <text evidence="2">The sequence shown here is derived from an EMBL/GenBank/DDBJ whole genome shotgun (WGS) entry which is preliminary data.</text>
</comment>
<evidence type="ECO:0000313" key="3">
    <source>
        <dbReference type="Proteomes" id="UP001168528"/>
    </source>
</evidence>
<proteinExistence type="predicted"/>
<keyword evidence="3" id="KW-1185">Reference proteome</keyword>
<dbReference type="Proteomes" id="UP001168528">
    <property type="component" value="Unassembled WGS sequence"/>
</dbReference>
<evidence type="ECO:0000313" key="2">
    <source>
        <dbReference type="EMBL" id="MDO1448830.1"/>
    </source>
</evidence>
<reference evidence="2" key="1">
    <citation type="submission" date="2023-07" db="EMBL/GenBank/DDBJ databases">
        <title>The genome sequence of Rhodocytophaga aerolata KACC 12507.</title>
        <authorList>
            <person name="Zhang X."/>
        </authorList>
    </citation>
    <scope>NUCLEOTIDE SEQUENCE</scope>
    <source>
        <strain evidence="2">KACC 12507</strain>
    </source>
</reference>
<organism evidence="2 3">
    <name type="scientific">Rhodocytophaga aerolata</name>
    <dbReference type="NCBI Taxonomy" id="455078"/>
    <lineage>
        <taxon>Bacteria</taxon>
        <taxon>Pseudomonadati</taxon>
        <taxon>Bacteroidota</taxon>
        <taxon>Cytophagia</taxon>
        <taxon>Cytophagales</taxon>
        <taxon>Rhodocytophagaceae</taxon>
        <taxon>Rhodocytophaga</taxon>
    </lineage>
</organism>
<name>A0ABT8R9S9_9BACT</name>
<gene>
    <name evidence="2" type="ORF">Q0590_21310</name>
</gene>
<evidence type="ECO:0000256" key="1">
    <source>
        <dbReference type="SAM" id="SignalP"/>
    </source>
</evidence>